<dbReference type="Pfam" id="PF19890">
    <property type="entry name" value="DUF6363"/>
    <property type="match status" value="1"/>
</dbReference>
<sequence>MKTGLVIEGGALHGLYRAGAVDALIASGIHVDYCVASGEGIWHGAAFLAHKEGRMWEYELSRIVHPKQEDRETLNDSAFWKNKTRFLAVLTDIDSGQALYVDKEHLEMALEDAERCEDGAITDPIPVQRALEDGCDRVIVIVSEECSYAMEPERAPLKYKKYPALSAAVERRHELYNRSRQLLTRLEDEGKALLIVPSGPIGIGRLERTKKLRELYEIGRSDCLNMLDTFRQELYDWGCLNKN</sequence>
<proteinExistence type="predicted"/>
<comment type="caution">
    <text evidence="2">The sequence shown here is derived from an EMBL/GenBank/DDBJ whole genome shotgun (WGS) entry which is preliminary data.</text>
</comment>
<organism evidence="2 3">
    <name type="scientific">Gehongia tenuis</name>
    <dbReference type="NCBI Taxonomy" id="2763655"/>
    <lineage>
        <taxon>Bacteria</taxon>
        <taxon>Bacillati</taxon>
        <taxon>Bacillota</taxon>
        <taxon>Clostridia</taxon>
        <taxon>Christensenellales</taxon>
        <taxon>Christensenellaceae</taxon>
        <taxon>Gehongia</taxon>
    </lineage>
</organism>
<dbReference type="Proteomes" id="UP000623172">
    <property type="component" value="Unassembled WGS sequence"/>
</dbReference>
<feature type="domain" description="DUF6363" evidence="1">
    <location>
        <begin position="162"/>
        <end position="234"/>
    </location>
</feature>
<dbReference type="InterPro" id="IPR016035">
    <property type="entry name" value="Acyl_Trfase/lysoPLipase"/>
</dbReference>
<reference evidence="2" key="1">
    <citation type="submission" date="2020-08" db="EMBL/GenBank/DDBJ databases">
        <title>Genome public.</title>
        <authorList>
            <person name="Liu C."/>
            <person name="Sun Q."/>
        </authorList>
    </citation>
    <scope>NUCLEOTIDE SEQUENCE</scope>
    <source>
        <strain evidence="2">NSJ-53</strain>
    </source>
</reference>
<dbReference type="AlphaFoldDB" id="A0A926D2D7"/>
<gene>
    <name evidence="2" type="ORF">H8696_04700</name>
</gene>
<evidence type="ECO:0000313" key="2">
    <source>
        <dbReference type="EMBL" id="MBC8531145.1"/>
    </source>
</evidence>
<evidence type="ECO:0000313" key="3">
    <source>
        <dbReference type="Proteomes" id="UP000623172"/>
    </source>
</evidence>
<protein>
    <recommendedName>
        <fullName evidence="1">DUF6363 domain-containing protein</fullName>
    </recommendedName>
</protein>
<dbReference type="SUPFAM" id="SSF52151">
    <property type="entry name" value="FabD/lysophospholipase-like"/>
    <property type="match status" value="1"/>
</dbReference>
<keyword evidence="3" id="KW-1185">Reference proteome</keyword>
<dbReference type="InterPro" id="IPR045943">
    <property type="entry name" value="DUF6363"/>
</dbReference>
<name>A0A926D2D7_9FIRM</name>
<dbReference type="EMBL" id="JACRSR010000001">
    <property type="protein sequence ID" value="MBC8531145.1"/>
    <property type="molecule type" value="Genomic_DNA"/>
</dbReference>
<evidence type="ECO:0000259" key="1">
    <source>
        <dbReference type="Pfam" id="PF19890"/>
    </source>
</evidence>
<accession>A0A926D2D7</accession>
<dbReference type="RefSeq" id="WP_249315228.1">
    <property type="nucleotide sequence ID" value="NZ_JACRSR010000001.1"/>
</dbReference>